<comment type="caution">
    <text evidence="1">The sequence shown here is derived from an EMBL/GenBank/DDBJ whole genome shotgun (WGS) entry which is preliminary data.</text>
</comment>
<dbReference type="Proteomes" id="UP001155820">
    <property type="component" value="Unassembled WGS sequence"/>
</dbReference>
<dbReference type="Gene3D" id="3.40.710.10">
    <property type="entry name" value="DD-peptidase/beta-lactamase superfamily"/>
    <property type="match status" value="1"/>
</dbReference>
<evidence type="ECO:0000313" key="1">
    <source>
        <dbReference type="EMBL" id="NRF17951.1"/>
    </source>
</evidence>
<dbReference type="AlphaFoldDB" id="A0AA44IXU8"/>
<keyword evidence="2" id="KW-1185">Reference proteome</keyword>
<protein>
    <submittedName>
        <fullName evidence="1">Uncharacterized protein</fullName>
    </submittedName>
</protein>
<sequence>MTQPERGYPFSLGARDAARFGQRFFDGGRKNGRQIIPASWIKESKTASSHTDRGSMGYGYLWWTLNPDVFGACAAFAGIWRPGQRHRAVKAVQIVDSAQNAKGVRTSSFVNLLQQITAELRSVG</sequence>
<dbReference type="RefSeq" id="WP_172891037.1">
    <property type="nucleotide sequence ID" value="NZ_JABRWM010000002.1"/>
</dbReference>
<evidence type="ECO:0000313" key="2">
    <source>
        <dbReference type="Proteomes" id="UP001155820"/>
    </source>
</evidence>
<geneLocation type="plasmid" evidence="1">
    <name>unnamed2</name>
</geneLocation>
<dbReference type="EMBL" id="JABRWM010000002">
    <property type="protein sequence ID" value="NRF17951.1"/>
    <property type="molecule type" value="Genomic_DNA"/>
</dbReference>
<gene>
    <name evidence="1" type="ORF">FOB26_02135</name>
</gene>
<proteinExistence type="predicted"/>
<reference evidence="1" key="1">
    <citation type="submission" date="2019-07" db="EMBL/GenBank/DDBJ databases">
        <title>FDA dAtabase for Regulatory Grade micrObial Sequences (FDA-ARGOS): Supporting development and validation of Infectious Disease Dx tests.</title>
        <authorList>
            <person name="Bachman M."/>
            <person name="Young C."/>
            <person name="Tallon L."/>
            <person name="Sadzewicz L."/>
            <person name="Vavikolanu K."/>
            <person name="Mehta A."/>
            <person name="Aluvathingal J."/>
            <person name="Nadendla S."/>
            <person name="Nandy P."/>
            <person name="Geyer C."/>
            <person name="Yan Y."/>
            <person name="Sichtig H."/>
        </authorList>
    </citation>
    <scope>NUCLEOTIDE SEQUENCE</scope>
    <source>
        <strain evidence="1">FDAARGOS_618</strain>
        <plasmid evidence="1">unnamed2</plasmid>
    </source>
</reference>
<accession>A0AA44IXU8</accession>
<organism evidence="1 2">
    <name type="scientific">Agrobacterium pusense</name>
    <dbReference type="NCBI Taxonomy" id="648995"/>
    <lineage>
        <taxon>Bacteria</taxon>
        <taxon>Pseudomonadati</taxon>
        <taxon>Pseudomonadota</taxon>
        <taxon>Alphaproteobacteria</taxon>
        <taxon>Hyphomicrobiales</taxon>
        <taxon>Rhizobiaceae</taxon>
        <taxon>Rhizobium/Agrobacterium group</taxon>
        <taxon>Agrobacterium</taxon>
    </lineage>
</organism>
<keyword evidence="1" id="KW-0614">Plasmid</keyword>
<name>A0AA44IXU8_9HYPH</name>
<dbReference type="SUPFAM" id="SSF56601">
    <property type="entry name" value="beta-lactamase/transpeptidase-like"/>
    <property type="match status" value="1"/>
</dbReference>
<dbReference type="InterPro" id="IPR012338">
    <property type="entry name" value="Beta-lactam/transpept-like"/>
</dbReference>